<evidence type="ECO:0000256" key="3">
    <source>
        <dbReference type="ARBA" id="ARBA00022553"/>
    </source>
</evidence>
<keyword evidence="11" id="KW-1185">Reference proteome</keyword>
<keyword evidence="8" id="KW-1133">Transmembrane helix</keyword>
<dbReference type="InterPro" id="IPR050736">
    <property type="entry name" value="Sensor_HK_Regulatory"/>
</dbReference>
<dbReference type="PANTHER" id="PTHR43711:SF1">
    <property type="entry name" value="HISTIDINE KINASE 1"/>
    <property type="match status" value="1"/>
</dbReference>
<reference evidence="10 11" key="1">
    <citation type="submission" date="2020-03" db="EMBL/GenBank/DDBJ databases">
        <title>Genomic Encyclopedia of Type Strains, Phase IV (KMG-IV): sequencing the most valuable type-strain genomes for metagenomic binning, comparative biology and taxonomic classification.</title>
        <authorList>
            <person name="Goeker M."/>
        </authorList>
    </citation>
    <scope>NUCLEOTIDE SEQUENCE [LARGE SCALE GENOMIC DNA]</scope>
    <source>
        <strain evidence="10 11">DSM 5718</strain>
    </source>
</reference>
<organism evidence="10 11">
    <name type="scientific">Thermonema lapsum</name>
    <dbReference type="NCBI Taxonomy" id="28195"/>
    <lineage>
        <taxon>Bacteria</taxon>
        <taxon>Pseudomonadati</taxon>
        <taxon>Bacteroidota</taxon>
        <taxon>Cytophagia</taxon>
        <taxon>Cytophagales</taxon>
        <taxon>Thermonemataceae</taxon>
        <taxon>Thermonema</taxon>
    </lineage>
</organism>
<dbReference type="Pfam" id="PF02518">
    <property type="entry name" value="HATPase_c"/>
    <property type="match status" value="1"/>
</dbReference>
<dbReference type="EC" id="2.7.13.3" evidence="2"/>
<sequence>MKMLRLPQSATARIAYPFRMIAYSLIWVLSVVNFEQYASVHRAQLYFLITLAILYPHLMHWLFAYLEKNTWWRQHFLLPDALLLGYTLHVFGLPPVISITLNAMLFGSHIALRGKQHLWVLALAELLGFGMAVLLEGGHLYISPPNYLNAVICSVVSSFYCIAFGYQAYRQSSSLKKARIAIEQQAQVLQQQKEELEALTHKQIHLMQTIAHDMKNPLHNIMGLLEVIRLDGTLNQAQQEAYYRIMKVVEQQQERIHKILSERARHTGQIDIQNQRIAVHELLHECVELQMPSLKKKKLRPFMDFDRRSLYIQADRKLLMQVIENLLSNAIKYSPPGKSISISSHSEGGQVIIGIRDEGPGIPQEEQQLLFKRFQKLSPRPTQGEDSSGLGLFIAKNLTEQMGGRLSFKSKEGKGTTFYLLFPEA</sequence>
<feature type="transmembrane region" description="Helical" evidence="8">
    <location>
        <begin position="86"/>
        <end position="106"/>
    </location>
</feature>
<dbReference type="SMART" id="SM00388">
    <property type="entry name" value="HisKA"/>
    <property type="match status" value="1"/>
</dbReference>
<dbReference type="PRINTS" id="PR00344">
    <property type="entry name" value="BCTRLSENSOR"/>
</dbReference>
<evidence type="ECO:0000256" key="7">
    <source>
        <dbReference type="SAM" id="Coils"/>
    </source>
</evidence>
<evidence type="ECO:0000256" key="1">
    <source>
        <dbReference type="ARBA" id="ARBA00000085"/>
    </source>
</evidence>
<keyword evidence="4" id="KW-0808">Transferase</keyword>
<dbReference type="InterPro" id="IPR004358">
    <property type="entry name" value="Sig_transdc_His_kin-like_C"/>
</dbReference>
<keyword evidence="6" id="KW-0902">Two-component regulatory system</keyword>
<dbReference type="GO" id="GO:0000155">
    <property type="term" value="F:phosphorelay sensor kinase activity"/>
    <property type="evidence" value="ECO:0007669"/>
    <property type="project" value="InterPro"/>
</dbReference>
<dbReference type="PANTHER" id="PTHR43711">
    <property type="entry name" value="TWO-COMPONENT HISTIDINE KINASE"/>
    <property type="match status" value="1"/>
</dbReference>
<feature type="transmembrane region" description="Helical" evidence="8">
    <location>
        <begin position="20"/>
        <end position="38"/>
    </location>
</feature>
<dbReference type="InterPro" id="IPR005467">
    <property type="entry name" value="His_kinase_dom"/>
</dbReference>
<keyword evidence="8" id="KW-0472">Membrane</keyword>
<feature type="transmembrane region" description="Helical" evidence="8">
    <location>
        <begin position="45"/>
        <end position="66"/>
    </location>
</feature>
<protein>
    <recommendedName>
        <fullName evidence="2">histidine kinase</fullName>
        <ecNumber evidence="2">2.7.13.3</ecNumber>
    </recommendedName>
</protein>
<dbReference type="InterPro" id="IPR036890">
    <property type="entry name" value="HATPase_C_sf"/>
</dbReference>
<dbReference type="FunFam" id="3.30.565.10:FF:000006">
    <property type="entry name" value="Sensor histidine kinase WalK"/>
    <property type="match status" value="1"/>
</dbReference>
<keyword evidence="3" id="KW-0597">Phosphoprotein</keyword>
<feature type="transmembrane region" description="Helical" evidence="8">
    <location>
        <begin position="147"/>
        <end position="169"/>
    </location>
</feature>
<name>A0A846MP56_9BACT</name>
<feature type="coiled-coil region" evidence="7">
    <location>
        <begin position="175"/>
        <end position="202"/>
    </location>
</feature>
<keyword evidence="8" id="KW-0812">Transmembrane</keyword>
<evidence type="ECO:0000313" key="11">
    <source>
        <dbReference type="Proteomes" id="UP000537126"/>
    </source>
</evidence>
<dbReference type="Proteomes" id="UP000537126">
    <property type="component" value="Unassembled WGS sequence"/>
</dbReference>
<dbReference type="EMBL" id="JAASRN010000001">
    <property type="protein sequence ID" value="NIK73343.1"/>
    <property type="molecule type" value="Genomic_DNA"/>
</dbReference>
<dbReference type="SUPFAM" id="SSF55874">
    <property type="entry name" value="ATPase domain of HSP90 chaperone/DNA topoisomerase II/histidine kinase"/>
    <property type="match status" value="1"/>
</dbReference>
<dbReference type="Gene3D" id="3.30.565.10">
    <property type="entry name" value="Histidine kinase-like ATPase, C-terminal domain"/>
    <property type="match status" value="1"/>
</dbReference>
<dbReference type="InterPro" id="IPR003594">
    <property type="entry name" value="HATPase_dom"/>
</dbReference>
<dbReference type="AlphaFoldDB" id="A0A846MP56"/>
<dbReference type="SMART" id="SM00387">
    <property type="entry name" value="HATPase_c"/>
    <property type="match status" value="1"/>
</dbReference>
<evidence type="ECO:0000256" key="2">
    <source>
        <dbReference type="ARBA" id="ARBA00012438"/>
    </source>
</evidence>
<dbReference type="CDD" id="cd00082">
    <property type="entry name" value="HisKA"/>
    <property type="match status" value="1"/>
</dbReference>
<proteinExistence type="predicted"/>
<dbReference type="SUPFAM" id="SSF47384">
    <property type="entry name" value="Homodimeric domain of signal transducing histidine kinase"/>
    <property type="match status" value="1"/>
</dbReference>
<keyword evidence="5 10" id="KW-0418">Kinase</keyword>
<dbReference type="InterPro" id="IPR036097">
    <property type="entry name" value="HisK_dim/P_sf"/>
</dbReference>
<comment type="catalytic activity">
    <reaction evidence="1">
        <text>ATP + protein L-histidine = ADP + protein N-phospho-L-histidine.</text>
        <dbReference type="EC" id="2.7.13.3"/>
    </reaction>
</comment>
<dbReference type="Pfam" id="PF00512">
    <property type="entry name" value="HisKA"/>
    <property type="match status" value="1"/>
</dbReference>
<evidence type="ECO:0000256" key="6">
    <source>
        <dbReference type="ARBA" id="ARBA00023012"/>
    </source>
</evidence>
<feature type="transmembrane region" description="Helical" evidence="8">
    <location>
        <begin position="118"/>
        <end position="135"/>
    </location>
</feature>
<gene>
    <name evidence="10" type="ORF">FHS56_000829</name>
</gene>
<dbReference type="RefSeq" id="WP_166918591.1">
    <property type="nucleotide sequence ID" value="NZ_JAASRN010000001.1"/>
</dbReference>
<comment type="caution">
    <text evidence="10">The sequence shown here is derived from an EMBL/GenBank/DDBJ whole genome shotgun (WGS) entry which is preliminary data.</text>
</comment>
<dbReference type="InterPro" id="IPR003661">
    <property type="entry name" value="HisK_dim/P_dom"/>
</dbReference>
<dbReference type="CDD" id="cd00075">
    <property type="entry name" value="HATPase"/>
    <property type="match status" value="1"/>
</dbReference>
<evidence type="ECO:0000256" key="8">
    <source>
        <dbReference type="SAM" id="Phobius"/>
    </source>
</evidence>
<evidence type="ECO:0000256" key="5">
    <source>
        <dbReference type="ARBA" id="ARBA00022777"/>
    </source>
</evidence>
<dbReference type="PROSITE" id="PS50109">
    <property type="entry name" value="HIS_KIN"/>
    <property type="match status" value="1"/>
</dbReference>
<evidence type="ECO:0000259" key="9">
    <source>
        <dbReference type="PROSITE" id="PS50109"/>
    </source>
</evidence>
<keyword evidence="7" id="KW-0175">Coiled coil</keyword>
<evidence type="ECO:0000313" key="10">
    <source>
        <dbReference type="EMBL" id="NIK73343.1"/>
    </source>
</evidence>
<evidence type="ECO:0000256" key="4">
    <source>
        <dbReference type="ARBA" id="ARBA00022679"/>
    </source>
</evidence>
<dbReference type="Gene3D" id="1.10.287.130">
    <property type="match status" value="1"/>
</dbReference>
<feature type="domain" description="Histidine kinase" evidence="9">
    <location>
        <begin position="209"/>
        <end position="425"/>
    </location>
</feature>
<accession>A0A846MP56</accession>